<dbReference type="GO" id="GO:0016887">
    <property type="term" value="F:ATP hydrolysis activity"/>
    <property type="evidence" value="ECO:0007669"/>
    <property type="project" value="InterPro"/>
</dbReference>
<feature type="domain" description="BRCT" evidence="10">
    <location>
        <begin position="290"/>
        <end position="380"/>
    </location>
</feature>
<dbReference type="GO" id="GO:0005524">
    <property type="term" value="F:ATP binding"/>
    <property type="evidence" value="ECO:0007669"/>
    <property type="project" value="UniProtKB-UniRule"/>
</dbReference>
<evidence type="ECO:0000256" key="4">
    <source>
        <dbReference type="ARBA" id="ARBA00022705"/>
    </source>
</evidence>
<dbReference type="STRING" id="70415.A0A5S6Q163"/>
<evidence type="ECO:0000313" key="12">
    <source>
        <dbReference type="WBParaSite" id="TMUE_0000000958.1"/>
    </source>
</evidence>
<dbReference type="Pfam" id="PF08519">
    <property type="entry name" value="RFC1"/>
    <property type="match status" value="1"/>
</dbReference>
<dbReference type="InterPro" id="IPR036420">
    <property type="entry name" value="BRCT_dom_sf"/>
</dbReference>
<dbReference type="Gene3D" id="3.40.50.300">
    <property type="entry name" value="P-loop containing nucleotide triphosphate hydrolases"/>
    <property type="match status" value="1"/>
</dbReference>
<dbReference type="GO" id="GO:0005663">
    <property type="term" value="C:DNA replication factor C complex"/>
    <property type="evidence" value="ECO:0007669"/>
    <property type="project" value="InterPro"/>
</dbReference>
<feature type="compositionally biased region" description="Basic residues" evidence="9">
    <location>
        <begin position="92"/>
        <end position="101"/>
    </location>
</feature>
<feature type="compositionally biased region" description="Basic residues" evidence="9">
    <location>
        <begin position="965"/>
        <end position="982"/>
    </location>
</feature>
<dbReference type="Pfam" id="PF00533">
    <property type="entry name" value="BRCT"/>
    <property type="match status" value="1"/>
</dbReference>
<dbReference type="Pfam" id="PF25361">
    <property type="entry name" value="AAA_lid_RFC1"/>
    <property type="match status" value="1"/>
</dbReference>
<dbReference type="AlphaFoldDB" id="A0A5S6Q163"/>
<dbReference type="InterPro" id="IPR008921">
    <property type="entry name" value="DNA_pol3_clamp-load_cplx_C"/>
</dbReference>
<keyword evidence="7 8" id="KW-0539">Nucleus</keyword>
<dbReference type="Gene3D" id="3.40.50.10190">
    <property type="entry name" value="BRCT domain"/>
    <property type="match status" value="1"/>
</dbReference>
<dbReference type="SMART" id="SM00382">
    <property type="entry name" value="AAA"/>
    <property type="match status" value="1"/>
</dbReference>
<dbReference type="WBParaSite" id="TMUE_0000000958.1">
    <property type="protein sequence ID" value="TMUE_0000000958.1"/>
    <property type="gene ID" value="WBGene00296878"/>
</dbReference>
<feature type="compositionally biased region" description="Basic residues" evidence="9">
    <location>
        <begin position="156"/>
        <end position="165"/>
    </location>
</feature>
<dbReference type="FunFam" id="3.40.50.300:FF:000395">
    <property type="entry name" value="Replication factor C subunit 1"/>
    <property type="match status" value="1"/>
</dbReference>
<reference evidence="12" key="1">
    <citation type="submission" date="2019-12" db="UniProtKB">
        <authorList>
            <consortium name="WormBaseParasite"/>
        </authorList>
    </citation>
    <scope>IDENTIFICATION</scope>
</reference>
<evidence type="ECO:0000256" key="2">
    <source>
        <dbReference type="ARBA" id="ARBA00006116"/>
    </source>
</evidence>
<dbReference type="InterPro" id="IPR001357">
    <property type="entry name" value="BRCT_dom"/>
</dbReference>
<dbReference type="Gene3D" id="1.20.272.10">
    <property type="match status" value="1"/>
</dbReference>
<keyword evidence="11" id="KW-1185">Reference proteome</keyword>
<dbReference type="PROSITE" id="PS50172">
    <property type="entry name" value="BRCT"/>
    <property type="match status" value="1"/>
</dbReference>
<dbReference type="InterPro" id="IPR012178">
    <property type="entry name" value="RFC1"/>
</dbReference>
<name>A0A5S6Q163_TRIMR</name>
<dbReference type="SUPFAM" id="SSF52540">
    <property type="entry name" value="P-loop containing nucleoside triphosphate hydrolases"/>
    <property type="match status" value="1"/>
</dbReference>
<protein>
    <recommendedName>
        <fullName evidence="3 8">Replication factor C subunit 1</fullName>
    </recommendedName>
</protein>
<dbReference type="GO" id="GO:0005634">
    <property type="term" value="C:nucleus"/>
    <property type="evidence" value="ECO:0007669"/>
    <property type="project" value="UniProtKB-SubCell"/>
</dbReference>
<proteinExistence type="inferred from homology"/>
<dbReference type="InterPro" id="IPR013725">
    <property type="entry name" value="DNA_replication_fac_RFC1_C"/>
</dbReference>
<dbReference type="FunFam" id="1.10.8.60:FF:000021">
    <property type="entry name" value="Replication factor C subunit 1"/>
    <property type="match status" value="1"/>
</dbReference>
<evidence type="ECO:0000256" key="1">
    <source>
        <dbReference type="ARBA" id="ARBA00004123"/>
    </source>
</evidence>
<comment type="similarity">
    <text evidence="2 8">Belongs to the activator 1 large subunit family.</text>
</comment>
<dbReference type="CDD" id="cd00009">
    <property type="entry name" value="AAA"/>
    <property type="match status" value="1"/>
</dbReference>
<evidence type="ECO:0000259" key="10">
    <source>
        <dbReference type="PROSITE" id="PS50172"/>
    </source>
</evidence>
<dbReference type="GO" id="GO:0003689">
    <property type="term" value="F:DNA clamp loader activity"/>
    <property type="evidence" value="ECO:0007669"/>
    <property type="project" value="UniProtKB-UniRule"/>
</dbReference>
<dbReference type="InterPro" id="IPR027417">
    <property type="entry name" value="P-loop_NTPase"/>
</dbReference>
<dbReference type="PANTHER" id="PTHR23389">
    <property type="entry name" value="CHROMOSOME TRANSMISSION FIDELITY FACTOR 18"/>
    <property type="match status" value="1"/>
</dbReference>
<dbReference type="GO" id="GO:0006281">
    <property type="term" value="P:DNA repair"/>
    <property type="evidence" value="ECO:0007669"/>
    <property type="project" value="InterPro"/>
</dbReference>
<sequence>MDIRNFLSGKSCKGGNTKKEMPKAKGSKSRKPIPTYTSDASDAEDPVPSKVLKRYRENKEGENVNKRPSRQRKGAKEPSSDDSDFAEEPKISKKSSAKVAKHAGLSKQAPVRPISAEAYFQGAQEPTGLVGTRFRTLMKKGSDVLDSPESMEMARPKRSPHKRRTQGSDLEELLENDQKPSVPSPAKKRESKAAVGSPQKVATTSSPAKASSAKSPRKKAEQKKEKSDRVQEQTTAKTKQTPKKVDKSGGDLESPQKLPHEQAASKRRSYVDYLKREGPRALGSKEIPEGTEECLAGLTFVISGILESITREDARALILKHGGRVTSAVSHKTNYLLLGRDGGESKSAKARELGVQTLTDDGLYDLIRLRSAMEPKKVEEPSRPPKKRKKANDSTTTVVNAHGQAATDAKKGQFSLWTDKYKPTNLKQVIGQQGPKSCLNKLLAWLRSWNNWHGNGANKATGAKKLAASDDGHSFKAALLSGPPGIGKTTTAQLCCKELRLSFVELNASDARNKKLLEQSCSASLASRCLDQYYCDNVKPDFDSGLNHVLIMDEVDGMSGNEDRAGIQGLIDMIKRTRVPIICICNDRQSPKIRSLANYCFDLRFHRPQTLQIRSALMSVVHKEGLRVPPQALDQLVEASQHDIRQVLHNLCLMTTSNQGVTFDEARKSVRKDVNTNIFEATRILFTNSEGSKQLSLGHRAEIFFTDYSLVPLFVQENYVHSVTANNTLDRLTAMAEAAQLIANGDIVDKHIRTLGNWSLLNVQATFSTVIPTELMKGYLQGLISFPAWFGKNSKIGRLFRQLQQLHLHTCLHASSDTASICLDYIDHMRNSLIAYLVREDVAGALGLCQSYDMSKDDVDTIMELGSWPHRKDPMAKLPSKTKAAFTRAFNASTYILPYDIVGATLSRRKRQQADVLEYGKEAVDATGQPEEDSSSEDEDTAFMKAAKVKTAPGKGRATSGKGRSTAKKAPTAKKRKAPVKV</sequence>
<comment type="subcellular location">
    <subcellularLocation>
        <location evidence="1 8">Nucleus</location>
    </subcellularLocation>
</comment>
<keyword evidence="6 8" id="KW-0067">ATP-binding</keyword>
<feature type="compositionally biased region" description="Basic and acidic residues" evidence="9">
    <location>
        <begin position="54"/>
        <end position="65"/>
    </location>
</feature>
<dbReference type="SUPFAM" id="SSF52113">
    <property type="entry name" value="BRCT domain"/>
    <property type="match status" value="1"/>
</dbReference>
<dbReference type="Gene3D" id="1.10.8.60">
    <property type="match status" value="1"/>
</dbReference>
<feature type="compositionally biased region" description="Basic and acidic residues" evidence="9">
    <location>
        <begin position="374"/>
        <end position="383"/>
    </location>
</feature>
<evidence type="ECO:0000313" key="11">
    <source>
        <dbReference type="Proteomes" id="UP000046395"/>
    </source>
</evidence>
<accession>A0A5S6Q163</accession>
<dbReference type="InterPro" id="IPR003959">
    <property type="entry name" value="ATPase_AAA_core"/>
</dbReference>
<organism evidence="11 12">
    <name type="scientific">Trichuris muris</name>
    <name type="common">Mouse whipworm</name>
    <dbReference type="NCBI Taxonomy" id="70415"/>
    <lineage>
        <taxon>Eukaryota</taxon>
        <taxon>Metazoa</taxon>
        <taxon>Ecdysozoa</taxon>
        <taxon>Nematoda</taxon>
        <taxon>Enoplea</taxon>
        <taxon>Dorylaimia</taxon>
        <taxon>Trichinellida</taxon>
        <taxon>Trichuridae</taxon>
        <taxon>Trichuris</taxon>
    </lineage>
</organism>
<evidence type="ECO:0000256" key="9">
    <source>
        <dbReference type="SAM" id="MobiDB-lite"/>
    </source>
</evidence>
<dbReference type="FunFam" id="3.40.50.10190:FF:000001">
    <property type="entry name" value="Replication factor C subunit 1"/>
    <property type="match status" value="1"/>
</dbReference>
<evidence type="ECO:0000256" key="8">
    <source>
        <dbReference type="PIRNR" id="PIRNR036578"/>
    </source>
</evidence>
<dbReference type="PANTHER" id="PTHR23389:SF6">
    <property type="entry name" value="REPLICATION FACTOR C SUBUNIT 1"/>
    <property type="match status" value="1"/>
</dbReference>
<dbReference type="Pfam" id="PF00004">
    <property type="entry name" value="AAA"/>
    <property type="match status" value="1"/>
</dbReference>
<evidence type="ECO:0000256" key="6">
    <source>
        <dbReference type="ARBA" id="ARBA00022840"/>
    </source>
</evidence>
<dbReference type="CDD" id="cd17752">
    <property type="entry name" value="BRCT_RFC1"/>
    <property type="match status" value="1"/>
</dbReference>
<feature type="region of interest" description="Disordered" evidence="9">
    <location>
        <begin position="921"/>
        <end position="982"/>
    </location>
</feature>
<feature type="region of interest" description="Disordered" evidence="9">
    <location>
        <begin position="374"/>
        <end position="406"/>
    </location>
</feature>
<feature type="compositionally biased region" description="Basic and acidic residues" evidence="9">
    <location>
        <begin position="218"/>
        <end position="231"/>
    </location>
</feature>
<dbReference type="InterPro" id="IPR003593">
    <property type="entry name" value="AAA+_ATPase"/>
</dbReference>
<dbReference type="SUPFAM" id="SSF48019">
    <property type="entry name" value="post-AAA+ oligomerization domain-like"/>
    <property type="match status" value="1"/>
</dbReference>
<keyword evidence="5 8" id="KW-0547">Nucleotide-binding</keyword>
<evidence type="ECO:0000256" key="5">
    <source>
        <dbReference type="ARBA" id="ARBA00022741"/>
    </source>
</evidence>
<dbReference type="PIRSF" id="PIRSF036578">
    <property type="entry name" value="RFC1"/>
    <property type="match status" value="1"/>
</dbReference>
<dbReference type="SMART" id="SM00292">
    <property type="entry name" value="BRCT"/>
    <property type="match status" value="1"/>
</dbReference>
<feature type="region of interest" description="Disordered" evidence="9">
    <location>
        <begin position="140"/>
        <end position="270"/>
    </location>
</feature>
<dbReference type="GO" id="GO:0003677">
    <property type="term" value="F:DNA binding"/>
    <property type="evidence" value="ECO:0007669"/>
    <property type="project" value="InterPro"/>
</dbReference>
<evidence type="ECO:0000256" key="3">
    <source>
        <dbReference type="ARBA" id="ARBA00020401"/>
    </source>
</evidence>
<feature type="region of interest" description="Disordered" evidence="9">
    <location>
        <begin position="1"/>
        <end position="113"/>
    </location>
</feature>
<feature type="compositionally biased region" description="Acidic residues" evidence="9">
    <location>
        <begin position="930"/>
        <end position="941"/>
    </location>
</feature>
<keyword evidence="4 8" id="KW-0235">DNA replication</keyword>
<dbReference type="GO" id="GO:0006260">
    <property type="term" value="P:DNA replication"/>
    <property type="evidence" value="ECO:0007669"/>
    <property type="project" value="UniProtKB-KW"/>
</dbReference>
<dbReference type="Proteomes" id="UP000046395">
    <property type="component" value="Unassembled WGS sequence"/>
</dbReference>
<evidence type="ECO:0000256" key="7">
    <source>
        <dbReference type="ARBA" id="ARBA00023242"/>
    </source>
</evidence>
<feature type="compositionally biased region" description="Low complexity" evidence="9">
    <location>
        <begin position="200"/>
        <end position="214"/>
    </location>
</feature>
<feature type="compositionally biased region" description="Basic and acidic residues" evidence="9">
    <location>
        <begin position="258"/>
        <end position="270"/>
    </location>
</feature>